<dbReference type="EC" id="3.1.21.5" evidence="3"/>
<name>A0ABU1M3F1_9HYPH</name>
<dbReference type="RefSeq" id="WP_310009786.1">
    <property type="nucleotide sequence ID" value="NZ_JAVDQT010000001.1"/>
</dbReference>
<dbReference type="GO" id="GO:0015668">
    <property type="term" value="F:type III site-specific deoxyribonuclease activity"/>
    <property type="evidence" value="ECO:0007669"/>
    <property type="project" value="UniProtKB-EC"/>
</dbReference>
<dbReference type="InterPro" id="IPR027417">
    <property type="entry name" value="P-loop_NTPase"/>
</dbReference>
<dbReference type="Proteomes" id="UP001184614">
    <property type="component" value="Unassembled WGS sequence"/>
</dbReference>
<dbReference type="Pfam" id="PF19778">
    <property type="entry name" value="RE_endonuc"/>
    <property type="match status" value="1"/>
</dbReference>
<dbReference type="InterPro" id="IPR045572">
    <property type="entry name" value="RE_endonuc_C"/>
</dbReference>
<evidence type="ECO:0000259" key="1">
    <source>
        <dbReference type="Pfam" id="PF04851"/>
    </source>
</evidence>
<feature type="domain" description="Helicase/UvrB N-terminal" evidence="1">
    <location>
        <begin position="92"/>
        <end position="247"/>
    </location>
</feature>
<dbReference type="SUPFAM" id="SSF52540">
    <property type="entry name" value="P-loop containing nucleoside triphosphate hydrolases"/>
    <property type="match status" value="2"/>
</dbReference>
<gene>
    <name evidence="3" type="ORF">J2782_000242</name>
</gene>
<evidence type="ECO:0000313" key="3">
    <source>
        <dbReference type="EMBL" id="MDR6430537.1"/>
    </source>
</evidence>
<reference evidence="3 4" key="1">
    <citation type="submission" date="2023-07" db="EMBL/GenBank/DDBJ databases">
        <title>Sorghum-associated microbial communities from plants grown in Nebraska, USA.</title>
        <authorList>
            <person name="Schachtman D."/>
        </authorList>
    </citation>
    <scope>NUCLEOTIDE SEQUENCE [LARGE SCALE GENOMIC DNA]</scope>
    <source>
        <strain evidence="3 4">DS1730</strain>
    </source>
</reference>
<comment type="caution">
    <text evidence="3">The sequence shown here is derived from an EMBL/GenBank/DDBJ whole genome shotgun (WGS) entry which is preliminary data.</text>
</comment>
<keyword evidence="4" id="KW-1185">Reference proteome</keyword>
<evidence type="ECO:0000313" key="4">
    <source>
        <dbReference type="Proteomes" id="UP001184614"/>
    </source>
</evidence>
<evidence type="ECO:0000259" key="2">
    <source>
        <dbReference type="Pfam" id="PF19778"/>
    </source>
</evidence>
<proteinExistence type="predicted"/>
<sequence>MEFKFDAAQQFQLDAISSVVGLLDGQGHIGSMLVPAAGATVVPNRLDMTDYQLLANLNRVQTNNGLKADTALAMIEQDVDLFEGRGKVWFPNFTVEMETGTGKTYVYLRTALNLAQRYGLTKFIIVVPSVAVREGVLKTIRQTKAHFSTLPGLPPFHHSVYAAQPGQIRSFAASNAVELMVMTIDAFSREQNVIRKPQEGNPPVIHLLQAVRPVLIMDEPQNMESEGRIAALAALNPLFALRYSATHRNAYNPVYRLTPFDAYRQGLVKQIEVGAAIEEVNANLPYIRVENIDTANKSLTAQLTVDVQAKSGKITRKTIKVKHGDKLWEKANRTDYDGLEIAEINFQAGYVRFTNNAEVALGGETGMHRDAVLEAQIRFTVERHFQKQKRIRDLGFNVKVLSLFFVDKVESFRDESGLIRKLFIKAFNEAKVAYPEWRDKDPNDVQASYFASTTNKKGVVSVVEKEVPTNEKDRAAQAREFDLIMRRKEDLISFEEPVAFIFSHSALKEGWDNPNVFQICTLREVGSETERRQQVGRGVRLPVDSLTGERVQDNRVNILTVSASETYESFVTRLQSEIEKEYGKEGVPPQPGNARDKVILKLRKAHLLKPEFQELWERIKYRTRYSVEIDSGKLVSDVAAELPEVKVRRPRVVVQVAGISAKTSEDLFEAIRLADASVAIDLEGRYPIPNIVSIIENLMEATSPPMRIGRQTILQILKAAPDPKAMTDNPHEFAAALVGILKDKLADQLVGGIKYERDGSWYEQTQFDELIETFASNVVKSEPNAFGGGTHIYDGVVVDSDTIERPFAEGLERDARVKLYVKLPGWFKVSTPITAYNPDWAIVMDMGDGKDRLYLIRETKPKDLANLRPDERRKIECGKKHFIDTLGQDYKVISDVSELV</sequence>
<feature type="domain" description="Type III restriction enzyme C-terminal endonuclease" evidence="2">
    <location>
        <begin position="791"/>
        <end position="895"/>
    </location>
</feature>
<keyword evidence="3" id="KW-0378">Hydrolase</keyword>
<dbReference type="Gene3D" id="3.40.50.300">
    <property type="entry name" value="P-loop containing nucleotide triphosphate hydrolases"/>
    <property type="match status" value="2"/>
</dbReference>
<dbReference type="EMBL" id="JAVDQT010000001">
    <property type="protein sequence ID" value="MDR6430537.1"/>
    <property type="molecule type" value="Genomic_DNA"/>
</dbReference>
<dbReference type="InterPro" id="IPR006935">
    <property type="entry name" value="Helicase/UvrB_N"/>
</dbReference>
<organism evidence="3 4">
    <name type="scientific">Brucella pseudogrignonensis</name>
    <dbReference type="NCBI Taxonomy" id="419475"/>
    <lineage>
        <taxon>Bacteria</taxon>
        <taxon>Pseudomonadati</taxon>
        <taxon>Pseudomonadota</taxon>
        <taxon>Alphaproteobacteria</taxon>
        <taxon>Hyphomicrobiales</taxon>
        <taxon>Brucellaceae</taxon>
        <taxon>Brucella/Ochrobactrum group</taxon>
        <taxon>Brucella</taxon>
    </lineage>
</organism>
<accession>A0ABU1M3F1</accession>
<dbReference type="Pfam" id="PF04851">
    <property type="entry name" value="ResIII"/>
    <property type="match status" value="1"/>
</dbReference>
<protein>
    <submittedName>
        <fullName evidence="3">Type III restriction enzyme</fullName>
        <ecNumber evidence="3">3.1.21.5</ecNumber>
    </submittedName>
</protein>